<name>A0AAV6HYI0_9ERIC</name>
<dbReference type="AlphaFoldDB" id="A0AAV6HYI0"/>
<proteinExistence type="predicted"/>
<evidence type="ECO:0000313" key="2">
    <source>
        <dbReference type="EMBL" id="KAG5521241.1"/>
    </source>
</evidence>
<feature type="compositionally biased region" description="Basic and acidic residues" evidence="1">
    <location>
        <begin position="45"/>
        <end position="76"/>
    </location>
</feature>
<dbReference type="Proteomes" id="UP000823749">
    <property type="component" value="Chromosome 12"/>
</dbReference>
<keyword evidence="3" id="KW-1185">Reference proteome</keyword>
<accession>A0AAV6HYI0</accession>
<evidence type="ECO:0000313" key="3">
    <source>
        <dbReference type="Proteomes" id="UP000823749"/>
    </source>
</evidence>
<reference evidence="2" key="1">
    <citation type="submission" date="2020-08" db="EMBL/GenBank/DDBJ databases">
        <title>Plant Genome Project.</title>
        <authorList>
            <person name="Zhang R.-G."/>
        </authorList>
    </citation>
    <scope>NUCLEOTIDE SEQUENCE</scope>
    <source>
        <strain evidence="2">WSP0</strain>
        <tissue evidence="2">Leaf</tissue>
    </source>
</reference>
<feature type="region of interest" description="Disordered" evidence="1">
    <location>
        <begin position="33"/>
        <end position="142"/>
    </location>
</feature>
<sequence length="277" mass="31433">MIRVEEEESFRKVVSENSFIDLDSETWEKDEVMAQNNDPKNGFVDVEKSKEEVEASKAKNCEESSVHGEGNNRVEDDQLSQIPKEGHVSKVESDEECNEENSVHGLNSRVEDSTGPFSATNKDQSKEINDQCGNDQRLEIPVPKEQVHNGDRSITLMNEPLVIDSRNNLRAIQMEGINLVVDLKPADLRKRIRNQSFEDCMSSGESEFVQNSCSSRGTRQDQEEIDAELQLTTNVGKRLGVKITERDVQRMRKMIEMEPKLSYGISYMAALIEEVFS</sequence>
<organism evidence="2 3">
    <name type="scientific">Rhododendron griersonianum</name>
    <dbReference type="NCBI Taxonomy" id="479676"/>
    <lineage>
        <taxon>Eukaryota</taxon>
        <taxon>Viridiplantae</taxon>
        <taxon>Streptophyta</taxon>
        <taxon>Embryophyta</taxon>
        <taxon>Tracheophyta</taxon>
        <taxon>Spermatophyta</taxon>
        <taxon>Magnoliopsida</taxon>
        <taxon>eudicotyledons</taxon>
        <taxon>Gunneridae</taxon>
        <taxon>Pentapetalae</taxon>
        <taxon>asterids</taxon>
        <taxon>Ericales</taxon>
        <taxon>Ericaceae</taxon>
        <taxon>Ericoideae</taxon>
        <taxon>Rhodoreae</taxon>
        <taxon>Rhododendron</taxon>
    </lineage>
</organism>
<evidence type="ECO:0000256" key="1">
    <source>
        <dbReference type="SAM" id="MobiDB-lite"/>
    </source>
</evidence>
<gene>
    <name evidence="2" type="ORF">RHGRI_033710</name>
</gene>
<dbReference type="EMBL" id="JACTNZ010000012">
    <property type="protein sequence ID" value="KAG5521241.1"/>
    <property type="molecule type" value="Genomic_DNA"/>
</dbReference>
<comment type="caution">
    <text evidence="2">The sequence shown here is derived from an EMBL/GenBank/DDBJ whole genome shotgun (WGS) entry which is preliminary data.</text>
</comment>
<protein>
    <submittedName>
        <fullName evidence="2">Uncharacterized protein</fullName>
    </submittedName>
</protein>